<organism evidence="1 2">
    <name type="scientific">Streptomyces viridosporus (strain ATCC 14672 / DSM 40746 / JCM 4963 / KCTC 9882 / NRRL B-12104 / FH 1290)</name>
    <name type="common">Streptomyces ghanaensis</name>
    <dbReference type="NCBI Taxonomy" id="566461"/>
    <lineage>
        <taxon>Bacteria</taxon>
        <taxon>Bacillati</taxon>
        <taxon>Actinomycetota</taxon>
        <taxon>Actinomycetes</taxon>
        <taxon>Kitasatosporales</taxon>
        <taxon>Streptomycetaceae</taxon>
        <taxon>Streptomyces</taxon>
    </lineage>
</organism>
<accession>D5ZVK1</accession>
<evidence type="ECO:0000313" key="1">
    <source>
        <dbReference type="EMBL" id="EFE64996.2"/>
    </source>
</evidence>
<gene>
    <name evidence="1" type="ORF">SSFG_00250</name>
</gene>
<proteinExistence type="predicted"/>
<dbReference type="AlphaFoldDB" id="D5ZVK1"/>
<reference evidence="2" key="1">
    <citation type="submission" date="2008-12" db="EMBL/GenBank/DDBJ databases">
        <title>Annotation of Streptomyces ghanaensis ATCC 14672.</title>
        <authorList>
            <consortium name="The Broad Institute Genome Sequencing Platform"/>
            <consortium name="Broad Institute Microbial Sequencing Center"/>
            <person name="Fischbach M."/>
            <person name="Ward D."/>
            <person name="Young S."/>
            <person name="Kodira C.D."/>
            <person name="Zeng Q."/>
            <person name="Koehrsen M."/>
            <person name="Godfrey P."/>
            <person name="Alvarado L."/>
            <person name="Berlin A.M."/>
            <person name="Borenstein D."/>
            <person name="Chen Z."/>
            <person name="Engels R."/>
            <person name="Freedman E."/>
            <person name="Gellesch M."/>
            <person name="Goldberg J."/>
            <person name="Griggs A."/>
            <person name="Gujja S."/>
            <person name="Heiman D.I."/>
            <person name="Hepburn T.A."/>
            <person name="Howarth C."/>
            <person name="Jen D."/>
            <person name="Larson L."/>
            <person name="Lewis B."/>
            <person name="Mehta T."/>
            <person name="Park D."/>
            <person name="Pearson M."/>
            <person name="Roberts A."/>
            <person name="Saif S."/>
            <person name="Shea T.D."/>
            <person name="Shenoy N."/>
            <person name="Sisk P."/>
            <person name="Stolte C."/>
            <person name="Sykes S.N."/>
            <person name="Walk T."/>
            <person name="White J."/>
            <person name="Yandava C."/>
            <person name="Straight P."/>
            <person name="Clardy J."/>
            <person name="Hung D."/>
            <person name="Kolter R."/>
            <person name="Mekalanos J."/>
            <person name="Walker S."/>
            <person name="Walsh C.T."/>
            <person name="Wieland B.L.C."/>
            <person name="Ilzarbe M."/>
            <person name="Galagan J."/>
            <person name="Nusbaum C."/>
            <person name="Birren B."/>
        </authorList>
    </citation>
    <scope>NUCLEOTIDE SEQUENCE [LARGE SCALE GENOMIC DNA]</scope>
    <source>
        <strain evidence="2">ATCC 14672 / DSM 40746 / JCM 4963 / KCTC 9882 / NRRL B-12104 / FH 1290</strain>
    </source>
</reference>
<dbReference type="Proteomes" id="UP000003824">
    <property type="component" value="Unassembled WGS sequence"/>
</dbReference>
<dbReference type="EMBL" id="DS999641">
    <property type="protein sequence ID" value="EFE64996.2"/>
    <property type="molecule type" value="Genomic_DNA"/>
</dbReference>
<evidence type="ECO:0000313" key="2">
    <source>
        <dbReference type="Proteomes" id="UP000003824"/>
    </source>
</evidence>
<name>D5ZVK1_STRV1</name>
<sequence>MWLCFRFPLGFREVEELLPQHGVVVPCEAVVSFPSYRRCATARRRSSAP</sequence>
<protein>
    <submittedName>
        <fullName evidence="1">Predicted protein</fullName>
    </submittedName>
</protein>